<dbReference type="Proteomes" id="UP001200034">
    <property type="component" value="Unassembled WGS sequence"/>
</dbReference>
<feature type="compositionally biased region" description="Polar residues" evidence="1">
    <location>
        <begin position="51"/>
        <end position="69"/>
    </location>
</feature>
<proteinExistence type="predicted"/>
<sequence>LNNLVTREDWITLAKYYVSNHKPYQVKKYVPYRPSNSTITTRKPRLPVISSSTQVPDVTKSPLETSTMGNLDAFGLDSTTTSDQATETSTVDFTKVSIMSTTELPSTLLSILSGIETSTTTSYDDAIDETFKQDNLSNNTIEISLPYTTTETTAVFSSTDSDVIASIDVTTEAPISTSPENLKIPESTTQNFFSSKFSLDETTESSDSTTQVPMITTEPPLSTTENSSFENDTTTIQPTTPESTTERMESTTQDIEQSTTSSELETTTKGNDSTIHLNITKVNFNTEKDSIENVSTFTAQGFNFNDDIIRNKLVNITYSTDVMPEIYY</sequence>
<evidence type="ECO:0000313" key="3">
    <source>
        <dbReference type="Proteomes" id="UP001200034"/>
    </source>
</evidence>
<gene>
    <name evidence="2" type="ORF">KR093_007466</name>
</gene>
<keyword evidence="3" id="KW-1185">Reference proteome</keyword>
<feature type="compositionally biased region" description="Low complexity" evidence="1">
    <location>
        <begin position="256"/>
        <end position="268"/>
    </location>
</feature>
<comment type="caution">
    <text evidence="2">The sequence shown here is derived from an EMBL/GenBank/DDBJ whole genome shotgun (WGS) entry which is preliminary data.</text>
</comment>
<feature type="compositionally biased region" description="Polar residues" evidence="1">
    <location>
        <begin position="211"/>
        <end position="232"/>
    </location>
</feature>
<feature type="non-terminal residue" evidence="2">
    <location>
        <position position="1"/>
    </location>
</feature>
<protein>
    <submittedName>
        <fullName evidence="2">Uncharacterized protein</fullName>
    </submittedName>
</protein>
<feature type="compositionally biased region" description="Low complexity" evidence="1">
    <location>
        <begin position="233"/>
        <end position="243"/>
    </location>
</feature>
<reference evidence="2" key="1">
    <citation type="journal article" date="2021" name="Mol. Ecol. Resour.">
        <title>Phylogenomic analyses of the genus Drosophila reveals genomic signals of climate adaptation.</title>
        <authorList>
            <person name="Li F."/>
            <person name="Rane R.V."/>
            <person name="Luria V."/>
            <person name="Xiong Z."/>
            <person name="Chen J."/>
            <person name="Li Z."/>
            <person name="Catullo R.A."/>
            <person name="Griffin P.C."/>
            <person name="Schiffer M."/>
            <person name="Pearce S."/>
            <person name="Lee S.F."/>
            <person name="McElroy K."/>
            <person name="Stocker A."/>
            <person name="Shirriffs J."/>
            <person name="Cockerell F."/>
            <person name="Coppin C."/>
            <person name="Sgro C.M."/>
            <person name="Karger A."/>
            <person name="Cain J.W."/>
            <person name="Weber J.A."/>
            <person name="Santpere G."/>
            <person name="Kirschner M.W."/>
            <person name="Hoffmann A.A."/>
            <person name="Oakeshott J.G."/>
            <person name="Zhang G."/>
        </authorList>
    </citation>
    <scope>NUCLEOTIDE SEQUENCE</scope>
    <source>
        <strain evidence="2">BGI-SZ-2011g</strain>
    </source>
</reference>
<organism evidence="2 3">
    <name type="scientific">Drosophila rubida</name>
    <dbReference type="NCBI Taxonomy" id="30044"/>
    <lineage>
        <taxon>Eukaryota</taxon>
        <taxon>Metazoa</taxon>
        <taxon>Ecdysozoa</taxon>
        <taxon>Arthropoda</taxon>
        <taxon>Hexapoda</taxon>
        <taxon>Insecta</taxon>
        <taxon>Pterygota</taxon>
        <taxon>Neoptera</taxon>
        <taxon>Endopterygota</taxon>
        <taxon>Diptera</taxon>
        <taxon>Brachycera</taxon>
        <taxon>Muscomorpha</taxon>
        <taxon>Ephydroidea</taxon>
        <taxon>Drosophilidae</taxon>
        <taxon>Drosophila</taxon>
    </lineage>
</organism>
<feature type="region of interest" description="Disordered" evidence="1">
    <location>
        <begin position="199"/>
        <end position="269"/>
    </location>
</feature>
<evidence type="ECO:0000256" key="1">
    <source>
        <dbReference type="SAM" id="MobiDB-lite"/>
    </source>
</evidence>
<name>A0AAD4PPT1_9MUSC</name>
<dbReference type="EMBL" id="JAJJHW010000824">
    <property type="protein sequence ID" value="KAH8381534.1"/>
    <property type="molecule type" value="Genomic_DNA"/>
</dbReference>
<feature type="region of interest" description="Disordered" evidence="1">
    <location>
        <begin position="51"/>
        <end position="70"/>
    </location>
</feature>
<evidence type="ECO:0000313" key="2">
    <source>
        <dbReference type="EMBL" id="KAH8381534.1"/>
    </source>
</evidence>
<accession>A0AAD4PPT1</accession>
<dbReference type="AlphaFoldDB" id="A0AAD4PPT1"/>